<dbReference type="Proteomes" id="UP001595528">
    <property type="component" value="Unassembled WGS sequence"/>
</dbReference>
<accession>A0ABV7KU25</accession>
<dbReference type="InterPro" id="IPR036856">
    <property type="entry name" value="Ald_Oxase/Xan_DH_a/b_sf"/>
</dbReference>
<name>A0ABV7KU25_9PROT</name>
<dbReference type="PANTHER" id="PTHR11908">
    <property type="entry name" value="XANTHINE DEHYDROGENASE"/>
    <property type="match status" value="1"/>
</dbReference>
<dbReference type="SUPFAM" id="SSF54665">
    <property type="entry name" value="CO dehydrogenase molybdoprotein N-domain-like"/>
    <property type="match status" value="1"/>
</dbReference>
<dbReference type="InterPro" id="IPR016208">
    <property type="entry name" value="Ald_Oxase/xanthine_DH-like"/>
</dbReference>
<protein>
    <submittedName>
        <fullName evidence="4">Xanthine dehydrogenase family protein molybdopterin-binding subunit</fullName>
    </submittedName>
</protein>
<keyword evidence="5" id="KW-1185">Reference proteome</keyword>
<dbReference type="Gene3D" id="3.90.1170.50">
    <property type="entry name" value="Aldehyde oxidase/xanthine dehydrogenase, a/b hammerhead"/>
    <property type="match status" value="1"/>
</dbReference>
<reference evidence="5" key="1">
    <citation type="journal article" date="2019" name="Int. J. Syst. Evol. Microbiol.">
        <title>The Global Catalogue of Microorganisms (GCM) 10K type strain sequencing project: providing services to taxonomists for standard genome sequencing and annotation.</title>
        <authorList>
            <consortium name="The Broad Institute Genomics Platform"/>
            <consortium name="The Broad Institute Genome Sequencing Center for Infectious Disease"/>
            <person name="Wu L."/>
            <person name="Ma J."/>
        </authorList>
    </citation>
    <scope>NUCLEOTIDE SEQUENCE [LARGE SCALE GENOMIC DNA]</scope>
    <source>
        <strain evidence="5">KCTC 42964</strain>
    </source>
</reference>
<organism evidence="4 5">
    <name type="scientific">Marinibaculum pumilum</name>
    <dbReference type="NCBI Taxonomy" id="1766165"/>
    <lineage>
        <taxon>Bacteria</taxon>
        <taxon>Pseudomonadati</taxon>
        <taxon>Pseudomonadota</taxon>
        <taxon>Alphaproteobacteria</taxon>
        <taxon>Rhodospirillales</taxon>
        <taxon>Rhodospirillaceae</taxon>
        <taxon>Marinibaculum</taxon>
    </lineage>
</organism>
<dbReference type="SMART" id="SM01008">
    <property type="entry name" value="Ald_Xan_dh_C"/>
    <property type="match status" value="1"/>
</dbReference>
<evidence type="ECO:0000313" key="4">
    <source>
        <dbReference type="EMBL" id="MFC3225790.1"/>
    </source>
</evidence>
<dbReference type="InterPro" id="IPR046867">
    <property type="entry name" value="AldOxase/xan_DH_MoCoBD2"/>
</dbReference>
<dbReference type="Gene3D" id="3.30.365.10">
    <property type="entry name" value="Aldehyde oxidase/xanthine dehydrogenase, molybdopterin binding domain"/>
    <property type="match status" value="4"/>
</dbReference>
<evidence type="ECO:0000256" key="2">
    <source>
        <dbReference type="ARBA" id="ARBA00023002"/>
    </source>
</evidence>
<dbReference type="PANTHER" id="PTHR11908:SF132">
    <property type="entry name" value="ALDEHYDE OXIDASE 1-RELATED"/>
    <property type="match status" value="1"/>
</dbReference>
<dbReference type="Pfam" id="PF20256">
    <property type="entry name" value="MoCoBD_2"/>
    <property type="match status" value="1"/>
</dbReference>
<comment type="caution">
    <text evidence="4">The sequence shown here is derived from an EMBL/GenBank/DDBJ whole genome shotgun (WGS) entry which is preliminary data.</text>
</comment>
<keyword evidence="2" id="KW-0560">Oxidoreductase</keyword>
<dbReference type="Pfam" id="PF02738">
    <property type="entry name" value="MoCoBD_1"/>
    <property type="match status" value="1"/>
</dbReference>
<dbReference type="InterPro" id="IPR000674">
    <property type="entry name" value="Ald_Oxase/Xan_DH_a/b"/>
</dbReference>
<dbReference type="RefSeq" id="WP_379897522.1">
    <property type="nucleotide sequence ID" value="NZ_JBHRTR010000004.1"/>
</dbReference>
<dbReference type="SUPFAM" id="SSF56003">
    <property type="entry name" value="Molybdenum cofactor-binding domain"/>
    <property type="match status" value="1"/>
</dbReference>
<gene>
    <name evidence="4" type="ORF">ACFOGJ_01010</name>
</gene>
<dbReference type="Pfam" id="PF01315">
    <property type="entry name" value="Ald_Xan_dh_C"/>
    <property type="match status" value="1"/>
</dbReference>
<feature type="domain" description="Aldehyde oxidase/xanthine dehydrogenase a/b hammerhead" evidence="3">
    <location>
        <begin position="26"/>
        <end position="138"/>
    </location>
</feature>
<evidence type="ECO:0000256" key="1">
    <source>
        <dbReference type="ARBA" id="ARBA00022505"/>
    </source>
</evidence>
<dbReference type="InterPro" id="IPR008274">
    <property type="entry name" value="AldOxase/xan_DH_MoCoBD1"/>
</dbReference>
<sequence>MAQTTTYPTRNMGAPAARQDGRLKVTGQARYAADIAVPQPAHAHLVTSAIARGRVAGFDLQAARAVPGVLEIFTHENIGTIREETFFGAGGAASNSLRPLASPEIHYAGQIIAMVVADSLEAAQEAAARVAVAYDAESPTAGFDDPGAAEKPVTAVDESHEDPQTGDAEAAWEAAVTKIDGLYATPPQHHNPMELFSTTALWEGEQLTIYEPSQWVYGLKHGVARQLGIDPSDVRAVSPYVGGAFGSKATVTPRTAIVAQAARKLGRPVKLVVTRAQGYTTASYRAETRHRVRLAADGSGKLTAYLHEAWELTSRMDPYFNAGTDNTVVMYDSPNIWTRVNIVTADRNTPGFMRSPPEVPYMYALEAAMDELAVALAMDPVELRRRNDTMTSPISGARFTSRSLMQCYDAAAASFGWSERDPQPGSMRDGDWLVGWGCATATYPTQMSPATARIRLQPDGHVRVQVAGHDVGTGAYTVIAQQAAESLGVPLDKVEAELGDSDLPPGPVAGGSITTASVCSVVKQACEAINRKLSGGASAAPQDIAAAFENLDQAVIEEYAEWSPPSVGASGPRAMYKGGLKIVGGPMDDKVMFAFGAEFVEVRVHRLTREIRVPRITGAFAGGRIVNPRTARSQYLGGLVWGIGSALHEATEIDRAAARYVNDDISEYLIPVNADIQDVDIIMVPEVDEEVNPAGVKGIGELANVGTAAAIANAVYHATGIRIRELPIRLEKLLA</sequence>
<dbReference type="EMBL" id="JBHRTR010000004">
    <property type="protein sequence ID" value="MFC3225790.1"/>
    <property type="molecule type" value="Genomic_DNA"/>
</dbReference>
<evidence type="ECO:0000313" key="5">
    <source>
        <dbReference type="Proteomes" id="UP001595528"/>
    </source>
</evidence>
<keyword evidence="1" id="KW-0500">Molybdenum</keyword>
<proteinExistence type="predicted"/>
<evidence type="ECO:0000259" key="3">
    <source>
        <dbReference type="SMART" id="SM01008"/>
    </source>
</evidence>
<dbReference type="InterPro" id="IPR037165">
    <property type="entry name" value="AldOxase/xan_DH_Mopterin-bd_sf"/>
</dbReference>